<feature type="transmembrane region" description="Helical" evidence="2">
    <location>
        <begin position="465"/>
        <end position="486"/>
    </location>
</feature>
<dbReference type="EMBL" id="CAMGZC010000281">
    <property type="protein sequence ID" value="CAI0645885.1"/>
    <property type="molecule type" value="Genomic_DNA"/>
</dbReference>
<feature type="domain" description="Peptidase A1" evidence="4">
    <location>
        <begin position="33"/>
        <end position="407"/>
    </location>
</feature>
<keyword evidence="2" id="KW-1133">Transmembrane helix</keyword>
<proteinExistence type="predicted"/>
<dbReference type="InterPro" id="IPR021109">
    <property type="entry name" value="Peptidase_aspartic_dom_sf"/>
</dbReference>
<dbReference type="AlphaFoldDB" id="A0A9W4WE78"/>
<gene>
    <name evidence="5" type="ORF">CGXH109_LOCUS49712</name>
</gene>
<feature type="signal peptide" evidence="3">
    <location>
        <begin position="1"/>
        <end position="18"/>
    </location>
</feature>
<dbReference type="Proteomes" id="UP001152533">
    <property type="component" value="Unassembled WGS sequence"/>
</dbReference>
<keyword evidence="2" id="KW-0812">Transmembrane</keyword>
<evidence type="ECO:0000256" key="1">
    <source>
        <dbReference type="SAM" id="MobiDB-lite"/>
    </source>
</evidence>
<dbReference type="Gene3D" id="2.40.70.10">
    <property type="entry name" value="Acid Proteases"/>
    <property type="match status" value="2"/>
</dbReference>
<dbReference type="InterPro" id="IPR033121">
    <property type="entry name" value="PEPTIDASE_A1"/>
</dbReference>
<feature type="chain" id="PRO_5040891098" description="Peptidase A1 domain-containing protein" evidence="3">
    <location>
        <begin position="19"/>
        <end position="624"/>
    </location>
</feature>
<dbReference type="PROSITE" id="PS51767">
    <property type="entry name" value="PEPTIDASE_A1"/>
    <property type="match status" value="1"/>
</dbReference>
<reference evidence="5" key="1">
    <citation type="submission" date="2022-08" db="EMBL/GenBank/DDBJ databases">
        <authorList>
            <person name="Giroux E."/>
            <person name="Giroux E."/>
        </authorList>
    </citation>
    <scope>NUCLEOTIDE SEQUENCE</scope>
    <source>
        <strain evidence="5">H1091258</strain>
    </source>
</reference>
<protein>
    <recommendedName>
        <fullName evidence="4">Peptidase A1 domain-containing protein</fullName>
    </recommendedName>
</protein>
<keyword evidence="3" id="KW-0732">Signal</keyword>
<evidence type="ECO:0000313" key="5">
    <source>
        <dbReference type="EMBL" id="CAI0645885.1"/>
    </source>
</evidence>
<evidence type="ECO:0000259" key="4">
    <source>
        <dbReference type="PROSITE" id="PS51767"/>
    </source>
</evidence>
<accession>A0A9W4WE78</accession>
<dbReference type="SUPFAM" id="SSF50630">
    <property type="entry name" value="Acid proteases"/>
    <property type="match status" value="1"/>
</dbReference>
<evidence type="ECO:0000256" key="2">
    <source>
        <dbReference type="SAM" id="Phobius"/>
    </source>
</evidence>
<comment type="caution">
    <text evidence="5">The sequence shown here is derived from an EMBL/GenBank/DDBJ whole genome shotgun (WGS) entry which is preliminary data.</text>
</comment>
<keyword evidence="2" id="KW-0472">Membrane</keyword>
<organism evidence="5 6">
    <name type="scientific">Colletotrichum noveboracense</name>
    <dbReference type="NCBI Taxonomy" id="2664923"/>
    <lineage>
        <taxon>Eukaryota</taxon>
        <taxon>Fungi</taxon>
        <taxon>Dikarya</taxon>
        <taxon>Ascomycota</taxon>
        <taxon>Pezizomycotina</taxon>
        <taxon>Sordariomycetes</taxon>
        <taxon>Hypocreomycetidae</taxon>
        <taxon>Glomerellales</taxon>
        <taxon>Glomerellaceae</taxon>
        <taxon>Colletotrichum</taxon>
        <taxon>Colletotrichum gloeosporioides species complex</taxon>
    </lineage>
</organism>
<evidence type="ECO:0000313" key="6">
    <source>
        <dbReference type="Proteomes" id="UP001152533"/>
    </source>
</evidence>
<feature type="compositionally biased region" description="Basic and acidic residues" evidence="1">
    <location>
        <begin position="559"/>
        <end position="588"/>
    </location>
</feature>
<evidence type="ECO:0000256" key="3">
    <source>
        <dbReference type="SAM" id="SignalP"/>
    </source>
</evidence>
<feature type="region of interest" description="Disordered" evidence="1">
    <location>
        <begin position="542"/>
        <end position="624"/>
    </location>
</feature>
<keyword evidence="6" id="KW-1185">Reference proteome</keyword>
<sequence>MRNATHITLLAAATGTTAQLTLPWTTDTLSANYSIPEPDGPWQAPCVFINGVPTPLWPSGSSATVLLTQDVNGSYTPSTSANKTGKSRGAVDAWFSTYFLSGSFYGSEYYDEVQVRIKLGTSEELDVNSTIVAANKWRSSNADTNAIPNIMPSIGFLGLGPKESPSDDKTVGSILEQLKAAGGIKRSSWSLHMGSAALDLPGSLVLGAYEQNRALGDVGQFAIQRGLPTVFLRDVFMGTEAGAASSFPASPNASFWVEPKGLGAGYVQTFGGAQGSAIATPNPVSPYIYLPTGVCEAIAENLGLTYHNGTGLYLWESSRNGSLYDFINSPSYLGFILSDSTANNLTIKVPFKLLNLTLSAPLVEKEVNYFPCKSVDESIAGQWQLGRAFLQAAFLGVDYDSNLMYMAQAPGPGIEQSIAQSFDGSIIKTNPAESFSKSWNNYWTITPLEKDNLVNEDNEDKGMNAGGAAGIVMAAIVGVTVVLWFFRRRRKRRQGPDAPSDYIDKAVVWFNVRRGKSRRTTVLSDTSSNADTERGFAMDQKGVNEVNGDLPPEIGGPEYDAKELDSREKPAEIDSRSRPVEIDSRSRPAEMATPFSHAAGYPRHEMPANPIVYELPGSFDRVGR</sequence>
<name>A0A9W4WE78_9PEZI</name>